<keyword evidence="2 8" id="KW-0489">Methyltransferase</keyword>
<evidence type="ECO:0000256" key="6">
    <source>
        <dbReference type="ARBA" id="ARBA00023125"/>
    </source>
</evidence>
<dbReference type="EMBL" id="JBHTBF010000002">
    <property type="protein sequence ID" value="MFC7317796.1"/>
    <property type="molecule type" value="Genomic_DNA"/>
</dbReference>
<keyword evidence="6" id="KW-0238">DNA-binding</keyword>
<keyword evidence="3" id="KW-0808">Transferase</keyword>
<comment type="caution">
    <text evidence="10">The sequence shown here is derived from an EMBL/GenBank/DDBJ whole genome shotgun (WGS) entry which is preliminary data.</text>
</comment>
<organism evidence="10 11">
    <name type="scientific">Halomarina halobia</name>
    <dbReference type="NCBI Taxonomy" id="3033386"/>
    <lineage>
        <taxon>Archaea</taxon>
        <taxon>Methanobacteriati</taxon>
        <taxon>Methanobacteriota</taxon>
        <taxon>Stenosarchaea group</taxon>
        <taxon>Halobacteria</taxon>
        <taxon>Halobacteriales</taxon>
        <taxon>Natronomonadaceae</taxon>
        <taxon>Halomarina</taxon>
    </lineage>
</organism>
<evidence type="ECO:0000256" key="8">
    <source>
        <dbReference type="RuleBase" id="RU362026"/>
    </source>
</evidence>
<dbReference type="InterPro" id="IPR017985">
    <property type="entry name" value="MeTrfase_CN4_CS"/>
</dbReference>
<dbReference type="SUPFAM" id="SSF53335">
    <property type="entry name" value="S-adenosyl-L-methionine-dependent methyltransferases"/>
    <property type="match status" value="1"/>
</dbReference>
<sequence length="340" mass="38098">MQTEHVLRVGDARDLALPDDSVDLVVTSPPYPMIEMWDGQFAALDPAVGEALDAGDGDRAFDLMHAALDDAWAELARVLAPGGIACVNVGDATRTVGEFALYPNHVEIVRRLRERGLTQLPGVLWRKPVNRGTKFMGSGMLPPNAYPTLEHEHVLVLRNGGPRRLEPGADDRYEAAYFWEERNEWFSDLWTFNGTSQALAPDEETRERSGAYPLALPLRLVRMFSTRGDTVLDPFWGTGTTTLAAMLAARDSVGYELDATLVEAFDERITDLPARSRERARERLDRHRAFAAGRDDLSYEADHYDFAVMTRQERRVRLYAVESVETTDAGYRCAHAPVEF</sequence>
<dbReference type="AlphaFoldDB" id="A0ABD6ABS2"/>
<dbReference type="RefSeq" id="WP_276302964.1">
    <property type="nucleotide sequence ID" value="NZ_CP119992.1"/>
</dbReference>
<keyword evidence="4 8" id="KW-0949">S-adenosyl-L-methionine</keyword>
<dbReference type="GO" id="GO:0032259">
    <property type="term" value="P:methylation"/>
    <property type="evidence" value="ECO:0007669"/>
    <property type="project" value="UniProtKB-KW"/>
</dbReference>
<evidence type="ECO:0000256" key="3">
    <source>
        <dbReference type="ARBA" id="ARBA00022679"/>
    </source>
</evidence>
<dbReference type="GO" id="GO:0009307">
    <property type="term" value="P:DNA restriction-modification system"/>
    <property type="evidence" value="ECO:0007669"/>
    <property type="project" value="UniProtKB-KW"/>
</dbReference>
<evidence type="ECO:0000256" key="1">
    <source>
        <dbReference type="ARBA" id="ARBA00010203"/>
    </source>
</evidence>
<feature type="domain" description="DNA methylase N-4/N-6" evidence="9">
    <location>
        <begin position="22"/>
        <end position="265"/>
    </location>
</feature>
<dbReference type="Pfam" id="PF01555">
    <property type="entry name" value="N6_N4_Mtase"/>
    <property type="match status" value="1"/>
</dbReference>
<dbReference type="InterPro" id="IPR029063">
    <property type="entry name" value="SAM-dependent_MTases_sf"/>
</dbReference>
<keyword evidence="5 8" id="KW-0680">Restriction system</keyword>
<evidence type="ECO:0000256" key="5">
    <source>
        <dbReference type="ARBA" id="ARBA00022747"/>
    </source>
</evidence>
<gene>
    <name evidence="10" type="ORF">ACFQPE_13505</name>
</gene>
<evidence type="ECO:0000256" key="2">
    <source>
        <dbReference type="ARBA" id="ARBA00022603"/>
    </source>
</evidence>
<dbReference type="InterPro" id="IPR002941">
    <property type="entry name" value="DNA_methylase_N4/N6"/>
</dbReference>
<dbReference type="GeneID" id="79315521"/>
<keyword evidence="11" id="KW-1185">Reference proteome</keyword>
<evidence type="ECO:0000259" key="9">
    <source>
        <dbReference type="Pfam" id="PF01555"/>
    </source>
</evidence>
<evidence type="ECO:0000313" key="11">
    <source>
        <dbReference type="Proteomes" id="UP001596547"/>
    </source>
</evidence>
<dbReference type="GO" id="GO:0015667">
    <property type="term" value="F:site-specific DNA-methyltransferase (cytosine-N4-specific) activity"/>
    <property type="evidence" value="ECO:0007669"/>
    <property type="project" value="UniProtKB-EC"/>
</dbReference>
<reference evidence="10 11" key="1">
    <citation type="journal article" date="2019" name="Int. J. Syst. Evol. Microbiol.">
        <title>The Global Catalogue of Microorganisms (GCM) 10K type strain sequencing project: providing services to taxonomists for standard genome sequencing and annotation.</title>
        <authorList>
            <consortium name="The Broad Institute Genomics Platform"/>
            <consortium name="The Broad Institute Genome Sequencing Center for Infectious Disease"/>
            <person name="Wu L."/>
            <person name="Ma J."/>
        </authorList>
    </citation>
    <scope>NUCLEOTIDE SEQUENCE [LARGE SCALE GENOMIC DNA]</scope>
    <source>
        <strain evidence="10 11">PSR21</strain>
    </source>
</reference>
<evidence type="ECO:0000313" key="10">
    <source>
        <dbReference type="EMBL" id="MFC7317796.1"/>
    </source>
</evidence>
<dbReference type="EC" id="2.1.1.113" evidence="8"/>
<dbReference type="Proteomes" id="UP001596547">
    <property type="component" value="Unassembled WGS sequence"/>
</dbReference>
<comment type="catalytic activity">
    <reaction evidence="7 8">
        <text>a 2'-deoxycytidine in DNA + S-adenosyl-L-methionine = an N(4)-methyl-2'-deoxycytidine in DNA + S-adenosyl-L-homocysteine + H(+)</text>
        <dbReference type="Rhea" id="RHEA:16857"/>
        <dbReference type="Rhea" id="RHEA-COMP:11369"/>
        <dbReference type="Rhea" id="RHEA-COMP:13674"/>
        <dbReference type="ChEBI" id="CHEBI:15378"/>
        <dbReference type="ChEBI" id="CHEBI:57856"/>
        <dbReference type="ChEBI" id="CHEBI:59789"/>
        <dbReference type="ChEBI" id="CHEBI:85452"/>
        <dbReference type="ChEBI" id="CHEBI:137933"/>
        <dbReference type="EC" id="2.1.1.113"/>
    </reaction>
</comment>
<protein>
    <recommendedName>
        <fullName evidence="8">Type II methyltransferase</fullName>
        <ecNumber evidence="8">2.1.1.113</ecNumber>
    </recommendedName>
    <alternativeName>
        <fullName evidence="8">N-4 cytosine-specific methyltransferase</fullName>
    </alternativeName>
</protein>
<name>A0ABD6ABS2_9EURY</name>
<dbReference type="PROSITE" id="PS00093">
    <property type="entry name" value="N4_MTASE"/>
    <property type="match status" value="1"/>
</dbReference>
<evidence type="ECO:0000256" key="4">
    <source>
        <dbReference type="ARBA" id="ARBA00022691"/>
    </source>
</evidence>
<accession>A0ABD6ABS2</accession>
<comment type="similarity">
    <text evidence="1">Belongs to the N(4)/N(6)-methyltransferase family. N(4) subfamily.</text>
</comment>
<evidence type="ECO:0000256" key="7">
    <source>
        <dbReference type="ARBA" id="ARBA00049120"/>
    </source>
</evidence>
<proteinExistence type="inferred from homology"/>
<dbReference type="PRINTS" id="PR00508">
    <property type="entry name" value="S21N4MTFRASE"/>
</dbReference>
<dbReference type="Gene3D" id="3.40.50.150">
    <property type="entry name" value="Vaccinia Virus protein VP39"/>
    <property type="match status" value="1"/>
</dbReference>
<dbReference type="InterPro" id="IPR001091">
    <property type="entry name" value="RM_Methyltransferase"/>
</dbReference>
<dbReference type="GO" id="GO:0003677">
    <property type="term" value="F:DNA binding"/>
    <property type="evidence" value="ECO:0007669"/>
    <property type="project" value="UniProtKB-KW"/>
</dbReference>